<protein>
    <submittedName>
        <fullName evidence="3">Uncharacterized protein</fullName>
    </submittedName>
</protein>
<organism evidence="3 4">
    <name type="scientific">Actinoplanes xinjiangensis</name>
    <dbReference type="NCBI Taxonomy" id="512350"/>
    <lineage>
        <taxon>Bacteria</taxon>
        <taxon>Bacillati</taxon>
        <taxon>Actinomycetota</taxon>
        <taxon>Actinomycetes</taxon>
        <taxon>Micromonosporales</taxon>
        <taxon>Micromonosporaceae</taxon>
        <taxon>Actinoplanes</taxon>
    </lineage>
</organism>
<evidence type="ECO:0000313" key="3">
    <source>
        <dbReference type="EMBL" id="PWK51523.1"/>
    </source>
</evidence>
<comment type="caution">
    <text evidence="3">The sequence shown here is derived from an EMBL/GenBank/DDBJ whole genome shotgun (WGS) entry which is preliminary data.</text>
</comment>
<reference evidence="3 4" key="1">
    <citation type="submission" date="2018-05" db="EMBL/GenBank/DDBJ databases">
        <title>Genomic Encyclopedia of Archaeal and Bacterial Type Strains, Phase II (KMG-II): from individual species to whole genera.</title>
        <authorList>
            <person name="Goeker M."/>
        </authorList>
    </citation>
    <scope>NUCLEOTIDE SEQUENCE [LARGE SCALE GENOMIC DNA]</scope>
    <source>
        <strain evidence="3 4">DSM 45184</strain>
    </source>
</reference>
<feature type="compositionally biased region" description="Acidic residues" evidence="1">
    <location>
        <begin position="382"/>
        <end position="392"/>
    </location>
</feature>
<dbReference type="EMBL" id="QGGR01000002">
    <property type="protein sequence ID" value="PWK51523.1"/>
    <property type="molecule type" value="Genomic_DNA"/>
</dbReference>
<accession>A0A316FT42</accession>
<feature type="transmembrane region" description="Helical" evidence="2">
    <location>
        <begin position="462"/>
        <end position="482"/>
    </location>
</feature>
<keyword evidence="2" id="KW-1133">Transmembrane helix</keyword>
<feature type="compositionally biased region" description="Gly residues" evidence="1">
    <location>
        <begin position="244"/>
        <end position="310"/>
    </location>
</feature>
<proteinExistence type="predicted"/>
<evidence type="ECO:0000313" key="4">
    <source>
        <dbReference type="Proteomes" id="UP000245697"/>
    </source>
</evidence>
<feature type="compositionally biased region" description="Low complexity" evidence="1">
    <location>
        <begin position="323"/>
        <end position="351"/>
    </location>
</feature>
<dbReference type="RefSeq" id="WP_170167202.1">
    <property type="nucleotide sequence ID" value="NZ_BONA01000001.1"/>
</dbReference>
<feature type="region of interest" description="Disordered" evidence="1">
    <location>
        <begin position="234"/>
        <end position="451"/>
    </location>
</feature>
<keyword evidence="2" id="KW-0472">Membrane</keyword>
<feature type="compositionally biased region" description="Low complexity" evidence="1">
    <location>
        <begin position="420"/>
        <end position="436"/>
    </location>
</feature>
<keyword evidence="4" id="KW-1185">Reference proteome</keyword>
<gene>
    <name evidence="3" type="ORF">BC793_102553</name>
</gene>
<evidence type="ECO:0000256" key="2">
    <source>
        <dbReference type="SAM" id="Phobius"/>
    </source>
</evidence>
<sequence length="491" mass="49863">MRSSGQRRTRLLAGGAVIIAIGGVIGFTQFANAADTDTSTKAGESGAGKVVGNNLTILTDTCVDSGLQPHDGFQRGERCVSTEFGEVGAAANNPTLLITEAPDEVTVGTPFQLRISTRNLIRDRFLAAGQGGYYVESSVLQNGLVRGHFHTACRILNNNGEAPESAPVPAFFVATEDSRGGAEPDTVTIQVPGLPQEGEFQCSSWAGDGSHRIPMMERANQTPALDSVRVTARAANNGGDDGGDQGGDNGGGDQGGDGNGGNDNGGNQGGDQGGGDNNGGGDQGGDNGGGNDNGGDQGGNDNGGNDGGNDNGEVTPTTPPATTPTTKPAIAKPNSTVVTATPRTTTTTTNNNDDEEAGTSGGTTKATPKPSRTPTTPKSESAESENSEESSQSEETTQKPVTTKKTTQAAEPEYDAQPEPTDGPGLAADPGDGAPDNPESTGDTVAEPPAQSGSFNLISSNLAWIGGGAVMVLIGLIIAAFLRTRPRNTWR</sequence>
<evidence type="ECO:0000256" key="1">
    <source>
        <dbReference type="SAM" id="MobiDB-lite"/>
    </source>
</evidence>
<dbReference type="AlphaFoldDB" id="A0A316FT42"/>
<keyword evidence="2" id="KW-0812">Transmembrane</keyword>
<dbReference type="Proteomes" id="UP000245697">
    <property type="component" value="Unassembled WGS sequence"/>
</dbReference>
<feature type="compositionally biased region" description="Low complexity" evidence="1">
    <location>
        <begin position="393"/>
        <end position="408"/>
    </location>
</feature>
<feature type="compositionally biased region" description="Low complexity" evidence="1">
    <location>
        <begin position="363"/>
        <end position="379"/>
    </location>
</feature>
<name>A0A316FT42_9ACTN</name>